<dbReference type="InterPro" id="IPR007284">
    <property type="entry name" value="Ground-like_dom"/>
</dbReference>
<dbReference type="AlphaFoldDB" id="A0A914CM37"/>
<feature type="compositionally biased region" description="Low complexity" evidence="1">
    <location>
        <begin position="82"/>
        <end position="113"/>
    </location>
</feature>
<feature type="domain" description="Ground-like" evidence="2">
    <location>
        <begin position="202"/>
        <end position="286"/>
    </location>
</feature>
<evidence type="ECO:0000256" key="1">
    <source>
        <dbReference type="SAM" id="MobiDB-lite"/>
    </source>
</evidence>
<name>A0A914CM37_9BILA</name>
<evidence type="ECO:0000313" key="4">
    <source>
        <dbReference type="WBParaSite" id="ACRNAN_scaffold12140.g15246.t1"/>
    </source>
</evidence>
<reference evidence="4" key="1">
    <citation type="submission" date="2022-11" db="UniProtKB">
        <authorList>
            <consortium name="WormBaseParasite"/>
        </authorList>
    </citation>
    <scope>IDENTIFICATION</scope>
</reference>
<evidence type="ECO:0000313" key="3">
    <source>
        <dbReference type="Proteomes" id="UP000887540"/>
    </source>
</evidence>
<dbReference type="Pfam" id="PF04155">
    <property type="entry name" value="Ground-like"/>
    <property type="match status" value="1"/>
</dbReference>
<feature type="compositionally biased region" description="Pro residues" evidence="1">
    <location>
        <begin position="114"/>
        <end position="134"/>
    </location>
</feature>
<dbReference type="Proteomes" id="UP000887540">
    <property type="component" value="Unplaced"/>
</dbReference>
<protein>
    <submittedName>
        <fullName evidence="4">Ground-like domain-containing protein</fullName>
    </submittedName>
</protein>
<keyword evidence="3" id="KW-1185">Reference proteome</keyword>
<dbReference type="PANTHER" id="PTHR31967">
    <property type="entry name" value="GROUNDHOG (HEDGEHOG-LIKE FAMILY)-RELATED"/>
    <property type="match status" value="1"/>
</dbReference>
<sequence length="332" mass="37330">MVEDKSCGIFNHSNRRKKRCPGLFAAPPVAVPPPSAYTYPSYAPSYPSQNVQYPSNNYQYSQNQQYQSNNYQYNRPQIPRASNPNQQTSSNNFQSNNNFNNFQSQPSQTFNSAPSPPLPAPPPPPPPIPEPPIAAIPPPVNEFQPILPPLISPTTIPPATIPTIPTTLPVIEATTIAPEIPTPACSHKPEYPLPECYTNDEGFMCCSSALEHVMHETVEELKASRDGTWKSCNVQAISNKVQKKAEERFNLTFEVISGISDFASKSHFYMNNICKTHNDGRYILAYATAVPENRRKHAQYEQIDDEAIFDDQKSVDYETVQNDDKHFHTWKM</sequence>
<dbReference type="WBParaSite" id="ACRNAN_scaffold12140.g15246.t1">
    <property type="protein sequence ID" value="ACRNAN_scaffold12140.g15246.t1"/>
    <property type="gene ID" value="ACRNAN_scaffold12140.g15246"/>
</dbReference>
<dbReference type="PANTHER" id="PTHR31967:SF20">
    <property type="entry name" value="GROUND-LIKE DOMAIN-CONTAINING PROTEIN"/>
    <property type="match status" value="1"/>
</dbReference>
<accession>A0A914CM37</accession>
<organism evidence="3 4">
    <name type="scientific">Acrobeloides nanus</name>
    <dbReference type="NCBI Taxonomy" id="290746"/>
    <lineage>
        <taxon>Eukaryota</taxon>
        <taxon>Metazoa</taxon>
        <taxon>Ecdysozoa</taxon>
        <taxon>Nematoda</taxon>
        <taxon>Chromadorea</taxon>
        <taxon>Rhabditida</taxon>
        <taxon>Tylenchina</taxon>
        <taxon>Cephalobomorpha</taxon>
        <taxon>Cephaloboidea</taxon>
        <taxon>Cephalobidae</taxon>
        <taxon>Acrobeloides</taxon>
    </lineage>
</organism>
<proteinExistence type="predicted"/>
<evidence type="ECO:0000259" key="2">
    <source>
        <dbReference type="Pfam" id="PF04155"/>
    </source>
</evidence>
<feature type="region of interest" description="Disordered" evidence="1">
    <location>
        <begin position="74"/>
        <end position="134"/>
    </location>
</feature>